<keyword evidence="3 5" id="KW-0560">Oxidoreductase</keyword>
<dbReference type="PRINTS" id="PR00682">
    <property type="entry name" value="IPNSYNTHASE"/>
</dbReference>
<dbReference type="InterPro" id="IPR026992">
    <property type="entry name" value="DIOX_N"/>
</dbReference>
<dbReference type="InterPro" id="IPR027443">
    <property type="entry name" value="IPNS-like_sf"/>
</dbReference>
<sequence length="353" mass="39124">MTENVHPDFPQNPAPGFLLASQRTESTFEEIPVIDFTDARSSDASKRRALAELILHASVNVGFFYLKNHGMSEKRITGALEAGKAFFALDTSTKMELDIGKSSNFKGYTALLQENVNPAGLGDLHEGFDIGWEPELPSDEDAHTARRITDAAMSGANVWPSNFPGFKEAVLAYYHDAVRLGKLLFPLFALALGLQEDFFDDKITRPAAIMRLLHYPPQPRHVNVEGRQIGIGEHTDYECFTLLWQDPVGGLQVRNAAGKWIDAVHIPGTLVVNLGDQFARWTNDVFKSTPHRAINRSGEERYSIPVFFGTDYDVPLEPISTCVSPENPAKYEVITAGAYVKSRLDATYANHAN</sequence>
<keyword evidence="2 5" id="KW-0479">Metal-binding</keyword>
<dbReference type="InterPro" id="IPR005123">
    <property type="entry name" value="Oxoglu/Fe-dep_dioxygenase_dom"/>
</dbReference>
<dbReference type="OrthoDB" id="288590at2759"/>
<evidence type="ECO:0000256" key="1">
    <source>
        <dbReference type="ARBA" id="ARBA00008056"/>
    </source>
</evidence>
<dbReference type="InterPro" id="IPR044861">
    <property type="entry name" value="IPNS-like_FE2OG_OXY"/>
</dbReference>
<dbReference type="PANTHER" id="PTHR10209:SF804">
    <property type="entry name" value="FE2OG DIOXYGENASE DOMAIN-CONTAINING PROTEIN"/>
    <property type="match status" value="1"/>
</dbReference>
<dbReference type="EMBL" id="BRPK01000005">
    <property type="protein sequence ID" value="GLB38176.1"/>
    <property type="molecule type" value="Genomic_DNA"/>
</dbReference>
<dbReference type="GO" id="GO:0046872">
    <property type="term" value="F:metal ion binding"/>
    <property type="evidence" value="ECO:0007669"/>
    <property type="project" value="UniProtKB-KW"/>
</dbReference>
<gene>
    <name evidence="7" type="ORF">LshimejAT787_0500410</name>
</gene>
<name>A0A9P3PMS9_LYOSH</name>
<dbReference type="SUPFAM" id="SSF51197">
    <property type="entry name" value="Clavaminate synthase-like"/>
    <property type="match status" value="1"/>
</dbReference>
<dbReference type="Pfam" id="PF03171">
    <property type="entry name" value="2OG-FeII_Oxy"/>
    <property type="match status" value="1"/>
</dbReference>
<proteinExistence type="inferred from homology"/>
<evidence type="ECO:0000256" key="4">
    <source>
        <dbReference type="ARBA" id="ARBA00023004"/>
    </source>
</evidence>
<comment type="similarity">
    <text evidence="1 5">Belongs to the iron/ascorbate-dependent oxidoreductase family.</text>
</comment>
<evidence type="ECO:0000256" key="3">
    <source>
        <dbReference type="ARBA" id="ARBA00023002"/>
    </source>
</evidence>
<evidence type="ECO:0000256" key="2">
    <source>
        <dbReference type="ARBA" id="ARBA00022723"/>
    </source>
</evidence>
<feature type="domain" description="Fe2OG dioxygenase" evidence="6">
    <location>
        <begin position="206"/>
        <end position="311"/>
    </location>
</feature>
<evidence type="ECO:0000313" key="8">
    <source>
        <dbReference type="Proteomes" id="UP001063166"/>
    </source>
</evidence>
<dbReference type="GO" id="GO:0016491">
    <property type="term" value="F:oxidoreductase activity"/>
    <property type="evidence" value="ECO:0007669"/>
    <property type="project" value="UniProtKB-KW"/>
</dbReference>
<protein>
    <submittedName>
        <fullName evidence="7">Iron ascorbate-dependent oxidoreductase family protein</fullName>
    </submittedName>
</protein>
<dbReference type="PANTHER" id="PTHR10209">
    <property type="entry name" value="OXIDOREDUCTASE, 2OG-FE II OXYGENASE FAMILY PROTEIN"/>
    <property type="match status" value="1"/>
</dbReference>
<dbReference type="Pfam" id="PF14226">
    <property type="entry name" value="DIOX_N"/>
    <property type="match status" value="1"/>
</dbReference>
<keyword evidence="4 5" id="KW-0408">Iron</keyword>
<evidence type="ECO:0000256" key="5">
    <source>
        <dbReference type="RuleBase" id="RU003682"/>
    </source>
</evidence>
<dbReference type="Gene3D" id="2.60.120.330">
    <property type="entry name" value="B-lactam Antibiotic, Isopenicillin N Synthase, Chain"/>
    <property type="match status" value="1"/>
</dbReference>
<dbReference type="PROSITE" id="PS51471">
    <property type="entry name" value="FE2OG_OXY"/>
    <property type="match status" value="1"/>
</dbReference>
<keyword evidence="8" id="KW-1185">Reference proteome</keyword>
<organism evidence="7 8">
    <name type="scientific">Lyophyllum shimeji</name>
    <name type="common">Hon-shimeji</name>
    <name type="synonym">Tricholoma shimeji</name>
    <dbReference type="NCBI Taxonomy" id="47721"/>
    <lineage>
        <taxon>Eukaryota</taxon>
        <taxon>Fungi</taxon>
        <taxon>Dikarya</taxon>
        <taxon>Basidiomycota</taxon>
        <taxon>Agaricomycotina</taxon>
        <taxon>Agaricomycetes</taxon>
        <taxon>Agaricomycetidae</taxon>
        <taxon>Agaricales</taxon>
        <taxon>Tricholomatineae</taxon>
        <taxon>Lyophyllaceae</taxon>
        <taxon>Lyophyllum</taxon>
    </lineage>
</organism>
<reference evidence="7" key="1">
    <citation type="submission" date="2022-07" db="EMBL/GenBank/DDBJ databases">
        <title>The genome of Lyophyllum shimeji provides insight into the initial evolution of ectomycorrhizal fungal genome.</title>
        <authorList>
            <person name="Kobayashi Y."/>
            <person name="Shibata T."/>
            <person name="Hirakawa H."/>
            <person name="Shigenobu S."/>
            <person name="Nishiyama T."/>
            <person name="Yamada A."/>
            <person name="Hasebe M."/>
            <person name="Kawaguchi M."/>
        </authorList>
    </citation>
    <scope>NUCLEOTIDE SEQUENCE</scope>
    <source>
        <strain evidence="7">AT787</strain>
    </source>
</reference>
<comment type="caution">
    <text evidence="7">The sequence shown here is derived from an EMBL/GenBank/DDBJ whole genome shotgun (WGS) entry which is preliminary data.</text>
</comment>
<dbReference type="AlphaFoldDB" id="A0A9P3PMS9"/>
<evidence type="ECO:0000313" key="7">
    <source>
        <dbReference type="EMBL" id="GLB38176.1"/>
    </source>
</evidence>
<accession>A0A9P3PMS9</accession>
<evidence type="ECO:0000259" key="6">
    <source>
        <dbReference type="PROSITE" id="PS51471"/>
    </source>
</evidence>
<dbReference type="Proteomes" id="UP001063166">
    <property type="component" value="Unassembled WGS sequence"/>
</dbReference>